<dbReference type="Pfam" id="PF14322">
    <property type="entry name" value="SusD-like_3"/>
    <property type="match status" value="1"/>
</dbReference>
<dbReference type="EMBL" id="JBHULC010000005">
    <property type="protein sequence ID" value="MFD2520401.1"/>
    <property type="molecule type" value="Genomic_DNA"/>
</dbReference>
<dbReference type="Pfam" id="PF07980">
    <property type="entry name" value="SusD_RagB"/>
    <property type="match status" value="1"/>
</dbReference>
<comment type="caution">
    <text evidence="9">The sequence shown here is derived from an EMBL/GenBank/DDBJ whole genome shotgun (WGS) entry which is preliminary data.</text>
</comment>
<accession>A0ABW5J6F5</accession>
<protein>
    <submittedName>
        <fullName evidence="9">RagB/SusD family nutrient uptake outer membrane protein</fullName>
    </submittedName>
</protein>
<evidence type="ECO:0000256" key="3">
    <source>
        <dbReference type="ARBA" id="ARBA00022729"/>
    </source>
</evidence>
<keyword evidence="10" id="KW-1185">Reference proteome</keyword>
<name>A0ABW5J6F5_9BACT</name>
<keyword evidence="4" id="KW-0472">Membrane</keyword>
<keyword evidence="3 6" id="KW-0732">Signal</keyword>
<evidence type="ECO:0000313" key="9">
    <source>
        <dbReference type="EMBL" id="MFD2520401.1"/>
    </source>
</evidence>
<feature type="signal peptide" evidence="6">
    <location>
        <begin position="1"/>
        <end position="18"/>
    </location>
</feature>
<evidence type="ECO:0000259" key="7">
    <source>
        <dbReference type="Pfam" id="PF07980"/>
    </source>
</evidence>
<evidence type="ECO:0000256" key="5">
    <source>
        <dbReference type="ARBA" id="ARBA00023237"/>
    </source>
</evidence>
<comment type="subcellular location">
    <subcellularLocation>
        <location evidence="1">Cell outer membrane</location>
    </subcellularLocation>
</comment>
<feature type="chain" id="PRO_5046873529" evidence="6">
    <location>
        <begin position="19"/>
        <end position="590"/>
    </location>
</feature>
<dbReference type="RefSeq" id="WP_340239050.1">
    <property type="nucleotide sequence ID" value="NZ_JBBEWC010000011.1"/>
</dbReference>
<dbReference type="Proteomes" id="UP001597510">
    <property type="component" value="Unassembled WGS sequence"/>
</dbReference>
<dbReference type="SUPFAM" id="SSF48452">
    <property type="entry name" value="TPR-like"/>
    <property type="match status" value="1"/>
</dbReference>
<feature type="domain" description="SusD-like N-terminal" evidence="8">
    <location>
        <begin position="87"/>
        <end position="228"/>
    </location>
</feature>
<evidence type="ECO:0000313" key="10">
    <source>
        <dbReference type="Proteomes" id="UP001597510"/>
    </source>
</evidence>
<dbReference type="InterPro" id="IPR033985">
    <property type="entry name" value="SusD-like_N"/>
</dbReference>
<sequence length="590" mass="65538">MKKILILALLVASNFACSDEFFDLKPQGRASIDQLKNKNGVNALLIGVYSLLDGVGSGNTGRTSTSSNYVFGGVASDDAVKGTDAGDQPEQSFIEQYNWLADNTYFLGKWWGMYDGVARANEVIQIVKSPEIKDMTDAEKNQVIAEARFLRGYYHFECKKMWNNIPYIDETVYVAADPNSTKIPNTTDAWPKIEADFDFAVKNLPATQSQKGRATQWAAKAFLAKAYLFQKKWAPAKALLEDVLKNSGKRLMANYHENYRNGAYNNNAESIFEIQFSINDGTNGDNGNVGDNLNWPYASTAPGRGCCGFYQPSHNLVNAFKTDANGLPMIGSKVDGSEDTFNDVDLPNDQGITASTAFTLDKSIPVDPRLDWTVGRRGVNFLDWGQMPGSSWVRDQTYAGPFIGKKWMYYLAEENSSTHSTNKRSTNNNFRVIKLSTVILWLAECEVELGNLDAAQDLVNQIRNRAKTGSVQDASVNYKVEPYPAGTFTSKGADFARNAVHMETRLEFAMEGHRFFDLVRWGIAAPVLNKYAKEEGAPGKEPSGRTFVKRGYMVGKTFTAPKNNYFPLPQDEILNSQKDGKPVLVQNPGY</sequence>
<comment type="similarity">
    <text evidence="2">Belongs to the SusD family.</text>
</comment>
<proteinExistence type="inferred from homology"/>
<evidence type="ECO:0000256" key="4">
    <source>
        <dbReference type="ARBA" id="ARBA00023136"/>
    </source>
</evidence>
<gene>
    <name evidence="9" type="ORF">ACFSR2_05880</name>
</gene>
<dbReference type="InterPro" id="IPR012944">
    <property type="entry name" value="SusD_RagB_dom"/>
</dbReference>
<evidence type="ECO:0000259" key="8">
    <source>
        <dbReference type="Pfam" id="PF14322"/>
    </source>
</evidence>
<evidence type="ECO:0000256" key="1">
    <source>
        <dbReference type="ARBA" id="ARBA00004442"/>
    </source>
</evidence>
<evidence type="ECO:0000256" key="2">
    <source>
        <dbReference type="ARBA" id="ARBA00006275"/>
    </source>
</evidence>
<evidence type="ECO:0000256" key="6">
    <source>
        <dbReference type="SAM" id="SignalP"/>
    </source>
</evidence>
<dbReference type="InterPro" id="IPR011990">
    <property type="entry name" value="TPR-like_helical_dom_sf"/>
</dbReference>
<reference evidence="10" key="1">
    <citation type="journal article" date="2019" name="Int. J. Syst. Evol. Microbiol.">
        <title>The Global Catalogue of Microorganisms (GCM) 10K type strain sequencing project: providing services to taxonomists for standard genome sequencing and annotation.</title>
        <authorList>
            <consortium name="The Broad Institute Genomics Platform"/>
            <consortium name="The Broad Institute Genome Sequencing Center for Infectious Disease"/>
            <person name="Wu L."/>
            <person name="Ma J."/>
        </authorList>
    </citation>
    <scope>NUCLEOTIDE SEQUENCE [LARGE SCALE GENOMIC DNA]</scope>
    <source>
        <strain evidence="10">KCTC 52344</strain>
    </source>
</reference>
<dbReference type="Gene3D" id="1.25.40.390">
    <property type="match status" value="1"/>
</dbReference>
<organism evidence="9 10">
    <name type="scientific">Emticicia soli</name>
    <dbReference type="NCBI Taxonomy" id="2027878"/>
    <lineage>
        <taxon>Bacteria</taxon>
        <taxon>Pseudomonadati</taxon>
        <taxon>Bacteroidota</taxon>
        <taxon>Cytophagia</taxon>
        <taxon>Cytophagales</taxon>
        <taxon>Leadbetterellaceae</taxon>
        <taxon>Emticicia</taxon>
    </lineage>
</organism>
<keyword evidence="5" id="KW-0998">Cell outer membrane</keyword>
<feature type="domain" description="RagB/SusD" evidence="7">
    <location>
        <begin position="269"/>
        <end position="590"/>
    </location>
</feature>